<organism evidence="3 4">
    <name type="scientific">Cuniculiplasma divulgatum</name>
    <dbReference type="NCBI Taxonomy" id="1673428"/>
    <lineage>
        <taxon>Archaea</taxon>
        <taxon>Methanobacteriati</taxon>
        <taxon>Thermoplasmatota</taxon>
        <taxon>Thermoplasmata</taxon>
        <taxon>Thermoplasmatales</taxon>
        <taxon>Cuniculiplasmataceae</taxon>
        <taxon>Cuniculiplasma</taxon>
    </lineage>
</organism>
<reference evidence="3 4" key="1">
    <citation type="submission" date="2016-04" db="EMBL/GenBank/DDBJ databases">
        <authorList>
            <person name="Evans L.H."/>
            <person name="Alamgir A."/>
            <person name="Owens N."/>
            <person name="Weber N.D."/>
            <person name="Virtaneva K."/>
            <person name="Barbian K."/>
            <person name="Babar A."/>
            <person name="Rosenke K."/>
        </authorList>
    </citation>
    <scope>NUCLEOTIDE SEQUENCE [LARGE SCALE GENOMIC DNA]</scope>
    <source>
        <strain evidence="4">S5(T) (JCM 30642 \VKM B-2941)</strain>
    </source>
</reference>
<dbReference type="Proteomes" id="UP000195607">
    <property type="component" value="Chromosome I"/>
</dbReference>
<feature type="transmembrane region" description="Helical" evidence="2">
    <location>
        <begin position="7"/>
        <end position="27"/>
    </location>
</feature>
<evidence type="ECO:0000313" key="4">
    <source>
        <dbReference type="Proteomes" id="UP000195607"/>
    </source>
</evidence>
<keyword evidence="2" id="KW-0472">Membrane</keyword>
<keyword evidence="2" id="KW-0812">Transmembrane</keyword>
<keyword evidence="2" id="KW-1133">Transmembrane helix</keyword>
<dbReference type="AlphaFoldDB" id="A0A1N5V9H5"/>
<dbReference type="GeneID" id="41588532"/>
<proteinExistence type="predicted"/>
<feature type="transmembrane region" description="Helical" evidence="2">
    <location>
        <begin position="139"/>
        <end position="162"/>
    </location>
</feature>
<dbReference type="EMBL" id="LT671858">
    <property type="protein sequence ID" value="SIM69456.1"/>
    <property type="molecule type" value="Genomic_DNA"/>
</dbReference>
<feature type="region of interest" description="Disordered" evidence="1">
    <location>
        <begin position="108"/>
        <end position="128"/>
    </location>
</feature>
<feature type="compositionally biased region" description="Gly residues" evidence="1">
    <location>
        <begin position="114"/>
        <end position="124"/>
    </location>
</feature>
<dbReference type="RefSeq" id="WP_148689910.1">
    <property type="nucleotide sequence ID" value="NZ_LT671858.1"/>
</dbReference>
<name>A0A1N5V9H5_9ARCH</name>
<gene>
    <name evidence="3" type="ORF">CSP5_1285</name>
</gene>
<feature type="region of interest" description="Disordered" evidence="1">
    <location>
        <begin position="169"/>
        <end position="196"/>
    </location>
</feature>
<evidence type="ECO:0000256" key="2">
    <source>
        <dbReference type="SAM" id="Phobius"/>
    </source>
</evidence>
<evidence type="ECO:0000313" key="3">
    <source>
        <dbReference type="EMBL" id="SIM69456.1"/>
    </source>
</evidence>
<sequence length="388" mass="42840">MGYKKAVISIIAVVIVTWILISSLSSVPVVHSSSPGSGSGSGGGTGSGSGPGSGLGSGFGFSLPNFNFKLPSLNLNLGSIFKIPNFHIKWPQFNITLPPLNFNLTKANTTSSSSGGGGGHGGRGSSSSVNNKVTVLQQIILNPIFLIIVVIAIAAIMSVYAIKSMSGKKPKKKLNKKDGEGKDYKKSYDSRNEKNDVLQAVPETKTYSNSESRNYILKLKNFMGWEGKGYIKPEIPEDMPLIWDYESPLDIDIEKNMQINSSDSNLNGNMTHGKIRMNISRGKNMIKGIWDDGSEEKDIVGINIRDDAQKQLTGNLGNDILKSLKNRTLRELENSIDFQNMIKSKADADKLIRLYERIYYGQKRINSNEYYEFLRYLKNAMKDPKMFM</sequence>
<accession>A0A1N5V9H5</accession>
<evidence type="ECO:0000256" key="1">
    <source>
        <dbReference type="SAM" id="MobiDB-lite"/>
    </source>
</evidence>
<feature type="compositionally biased region" description="Basic and acidic residues" evidence="1">
    <location>
        <begin position="176"/>
        <end position="196"/>
    </location>
</feature>
<protein>
    <submittedName>
        <fullName evidence="3">Membrane protein</fullName>
    </submittedName>
</protein>